<evidence type="ECO:0000259" key="2">
    <source>
        <dbReference type="PROSITE" id="PS50304"/>
    </source>
</evidence>
<keyword evidence="3" id="KW-1185">Reference proteome</keyword>
<dbReference type="Proteomes" id="UP000515152">
    <property type="component" value="Chromosome 14"/>
</dbReference>
<feature type="compositionally biased region" description="Polar residues" evidence="1">
    <location>
        <begin position="549"/>
        <end position="565"/>
    </location>
</feature>
<dbReference type="FunFam" id="2.30.30.140:FF:000018">
    <property type="entry name" value="Serine/threonine-protein kinase 31"/>
    <property type="match status" value="3"/>
</dbReference>
<dbReference type="GO" id="GO:0034587">
    <property type="term" value="P:piRNA processing"/>
    <property type="evidence" value="ECO:0007669"/>
    <property type="project" value="TreeGrafter"/>
</dbReference>
<proteinExistence type="predicted"/>
<dbReference type="CTD" id="100536102"/>
<feature type="domain" description="Tudor" evidence="2">
    <location>
        <begin position="136"/>
        <end position="193"/>
    </location>
</feature>
<protein>
    <submittedName>
        <fullName evidence="4">Tudor domain-containing 6 isoform X1</fullName>
    </submittedName>
</protein>
<gene>
    <name evidence="4" type="primary">LOC105895704</name>
</gene>
<feature type="domain" description="Tudor" evidence="2">
    <location>
        <begin position="1152"/>
        <end position="1211"/>
    </location>
</feature>
<feature type="domain" description="Tudor" evidence="2">
    <location>
        <begin position="701"/>
        <end position="760"/>
    </location>
</feature>
<dbReference type="InterPro" id="IPR050621">
    <property type="entry name" value="Tudor_domain_containing"/>
</dbReference>
<dbReference type="SMART" id="SM00333">
    <property type="entry name" value="TUDOR"/>
    <property type="match status" value="6"/>
</dbReference>
<dbReference type="InterPro" id="IPR002999">
    <property type="entry name" value="Tudor"/>
</dbReference>
<feature type="domain" description="Tudor" evidence="2">
    <location>
        <begin position="927"/>
        <end position="986"/>
    </location>
</feature>
<evidence type="ECO:0000313" key="4">
    <source>
        <dbReference type="RefSeq" id="XP_042565693.1"/>
    </source>
</evidence>
<evidence type="ECO:0000313" key="3">
    <source>
        <dbReference type="Proteomes" id="UP000515152"/>
    </source>
</evidence>
<dbReference type="GO" id="GO:0043186">
    <property type="term" value="C:P granule"/>
    <property type="evidence" value="ECO:0007669"/>
    <property type="project" value="TreeGrafter"/>
</dbReference>
<dbReference type="GO" id="GO:0007283">
    <property type="term" value="P:spermatogenesis"/>
    <property type="evidence" value="ECO:0007669"/>
    <property type="project" value="TreeGrafter"/>
</dbReference>
<sequence>MTNGSKGLKTAVLLSSKMESHQRRKFKEFGEREKAADKQWSNGCSNRSNCTGISFRTKYHGSKWSDHTLPKTHKDNTNTFLSEVLKPDSYYTVTVQFVKTPSEFWVQTELAMDRHEEMKMEMSEMYGSGNDLILQSPKVGTLCVVLIKCGDFYRAVVKAVLDTKVKVHFVDHGNEAIVDQQDLRILCSEHRKLPALAFKCSLSGISPIGNDWSQKAIDFFVDEASQILLDMHVSAHCQDKYTVELFYKNAGQRSINEMMCSEGLAVKDAAGDRFSPLRLDSGCSTAEASGEDSTEGDSMRSDGTYDMLRSALEMEVGSQEKVWITCVKNVHEFYGQLERHSGEIEKLNKQIEFFRGQLQGTKCSLSPGAPCFAKYCDGQWYRGHLKITKPIILVHFLDYGDIVAVNKSDILPVPYWASEIMFIRAQAVEFNLSDAPADTSSEVNRWFENYATGQHFTATLLEKYPGGKFTVELHDGKLNVNKAIREKSQRAGPNSLKVLDHSTPSQTHDLPTLRECKMSDLRASFKGNYGIKQQGNPSFQHGGREPIPGNTNVPNNRNTSANLPMSQKPDKKPSYNPRREVVSKTKPFGPPVKRATEDLVMGVIAPYTTKANPPQPQKLVSVRGIYGRSEPCPASCPKLANLPDRPIGPGVATEVYVSHVNSHSSFFVQLVEDEDKIHSLVEELNADQNQPNTVSDVDLKTLQEGDVVSALYPDDESWYRAVVMKVSDGGSILVEFIDFGNEATVVSSMVRSLKNSFLDTPRLSVHCSINVDVHDMLSNTSDEEMTVKLKGMAEGETKKITCMFVKRSGIVWEICFVDPGTTPENSLAKLTSNPPIAKDDVLETKKAASTTDVPCPSESYPEGLLNFTDLPSRPIRLGVVTEVYISHVNSLGSFFVQLVEDEDQIHSLVEELNTDQLCSQSNVNVRTLQEGDVVGALYPDDESWYRAVVKKVNDSGSILVEFIDFGNEATVMSTMVNSLKKRFLDSPRFSVHCCVGYDVNEPLNSTSEEEMTAKLNDYTRGEAKKVSCTFAKQSDHVWEVYFVESDTTLKTSLVGMSGITSETKKSCQSTPVVYSTTDMPSLSQQPAESPPKLEDLPNKTVTPGVVTEVYLSHVSSQASFFVQLVEDENKIHSLVEELNTDQPCKDTVNVITLQEGDVVGAIYPADESWNRAVVKKVNSNGTILVEFIDFGNEATIMPSLTGSLKKRFLDIPRLSIHCCVGYNVSGPLKSTFEEEITSKLKDYANGEANKVSCMFTKQSGLIWEVCCVDPDITLKSSQTEMTNAICEAKGSSQEAMLGCSPKDVPCLPKQFEDALPKLESLPDKHLRPGVVTEVYVSHVNSPGSLFVQLVEDEDQIHSLVEELNTDQPCSQSNVNVRTLQEGDVVGALYPDDESWYRAVVKKVNDGGSILVEFIDFGNEATVVSSQIRCLGKSFLQVPKLSVHCCLNDGFNVLSAEELMTTLRETTDGEVKKMNCIFIKNSDRVWEIHLDKSGTTIEPKAPKSEDSIMGLTDHSTSVVEPATAASPCII</sequence>
<feature type="region of interest" description="Disordered" evidence="1">
    <location>
        <begin position="1076"/>
        <end position="1098"/>
    </location>
</feature>
<dbReference type="Pfam" id="PF00567">
    <property type="entry name" value="TUDOR"/>
    <property type="match status" value="6"/>
</dbReference>
<dbReference type="RefSeq" id="XP_042565693.1">
    <property type="nucleotide sequence ID" value="XM_042709759.1"/>
</dbReference>
<feature type="domain" description="Tudor" evidence="2">
    <location>
        <begin position="1378"/>
        <end position="1437"/>
    </location>
</feature>
<reference evidence="4" key="1">
    <citation type="submission" date="2025-08" db="UniProtKB">
        <authorList>
            <consortium name="RefSeq"/>
        </authorList>
    </citation>
    <scope>IDENTIFICATION</scope>
</reference>
<feature type="region of interest" description="Disordered" evidence="1">
    <location>
        <begin position="282"/>
        <end position="301"/>
    </location>
</feature>
<evidence type="ECO:0000256" key="1">
    <source>
        <dbReference type="SAM" id="MobiDB-lite"/>
    </source>
</evidence>
<dbReference type="PANTHER" id="PTHR22948">
    <property type="entry name" value="TUDOR DOMAIN CONTAINING PROTEIN"/>
    <property type="match status" value="1"/>
</dbReference>
<feature type="region of interest" description="Disordered" evidence="1">
    <location>
        <begin position="486"/>
        <end position="510"/>
    </location>
</feature>
<feature type="compositionally biased region" description="Basic and acidic residues" evidence="1">
    <location>
        <begin position="568"/>
        <end position="583"/>
    </location>
</feature>
<accession>A0A8M1KTC1</accession>
<organism evidence="3 4">
    <name type="scientific">Clupea harengus</name>
    <name type="common">Atlantic herring</name>
    <dbReference type="NCBI Taxonomy" id="7950"/>
    <lineage>
        <taxon>Eukaryota</taxon>
        <taxon>Metazoa</taxon>
        <taxon>Chordata</taxon>
        <taxon>Craniata</taxon>
        <taxon>Vertebrata</taxon>
        <taxon>Euteleostomi</taxon>
        <taxon>Actinopterygii</taxon>
        <taxon>Neopterygii</taxon>
        <taxon>Teleostei</taxon>
        <taxon>Clupei</taxon>
        <taxon>Clupeiformes</taxon>
        <taxon>Clupeoidei</taxon>
        <taxon>Clupeidae</taxon>
        <taxon>Clupea</taxon>
    </lineage>
</organism>
<feature type="compositionally biased region" description="Polar residues" evidence="1">
    <location>
        <begin position="1076"/>
        <end position="1087"/>
    </location>
</feature>
<dbReference type="SMART" id="SM00743">
    <property type="entry name" value="Agenet"/>
    <property type="match status" value="3"/>
</dbReference>
<feature type="region of interest" description="Disordered" evidence="1">
    <location>
        <begin position="528"/>
        <end position="593"/>
    </location>
</feature>
<dbReference type="GeneID" id="105895704"/>
<name>A0A8M1KTC1_CLUHA</name>
<dbReference type="InterPro" id="IPR014002">
    <property type="entry name" value="Agenet_dom_plant"/>
</dbReference>
<feature type="domain" description="Tudor" evidence="2">
    <location>
        <begin position="364"/>
        <end position="420"/>
    </location>
</feature>
<dbReference type="GO" id="GO:0030719">
    <property type="term" value="P:P granule organization"/>
    <property type="evidence" value="ECO:0007669"/>
    <property type="project" value="TreeGrafter"/>
</dbReference>
<dbReference type="PROSITE" id="PS50304">
    <property type="entry name" value="TUDOR"/>
    <property type="match status" value="6"/>
</dbReference>
<dbReference type="OrthoDB" id="9989103at2759"/>
<dbReference type="PANTHER" id="PTHR22948:SF15">
    <property type="entry name" value="TUDOR DOMAIN-CONTAINING PROTEIN 6"/>
    <property type="match status" value="1"/>
</dbReference>